<dbReference type="Gramene" id="HORVU.MOREX.r2.2HG0090970.1">
    <property type="protein sequence ID" value="HORVU.MOREX.r2.2HG0090970.1"/>
    <property type="gene ID" value="HORVU.MOREX.r2.2HG0090970"/>
</dbReference>
<dbReference type="InterPro" id="IPR036047">
    <property type="entry name" value="F-box-like_dom_sf"/>
</dbReference>
<dbReference type="SUPFAM" id="SSF52047">
    <property type="entry name" value="RNI-like"/>
    <property type="match status" value="1"/>
</dbReference>
<reference evidence="2" key="2">
    <citation type="submission" date="2020-10" db="EMBL/GenBank/DDBJ databases">
        <authorList>
            <person name="Scholz U."/>
            <person name="Mascher M."/>
            <person name="Fiebig A."/>
        </authorList>
    </citation>
    <scope>NUCLEOTIDE SEQUENCE [LARGE SCALE GENOMIC DNA]</scope>
    <source>
        <strain evidence="2">cv. Morex</strain>
    </source>
</reference>
<dbReference type="Pfam" id="PF00646">
    <property type="entry name" value="F-box"/>
    <property type="match status" value="1"/>
</dbReference>
<dbReference type="InterPro" id="IPR053781">
    <property type="entry name" value="F-box_AtFBL13-like"/>
</dbReference>
<evidence type="ECO:0000313" key="3">
    <source>
        <dbReference type="Proteomes" id="UP000011116"/>
    </source>
</evidence>
<dbReference type="Gramene" id="HORVU.MOREX.r3.2HG0110910.1">
    <property type="protein sequence ID" value="HORVU.MOREX.r3.2HG0110910.1"/>
    <property type="gene ID" value="HORVU.MOREX.r3.2HG0110910"/>
</dbReference>
<organism evidence="2 3">
    <name type="scientific">Hordeum vulgare subsp. vulgare</name>
    <name type="common">Domesticated barley</name>
    <dbReference type="NCBI Taxonomy" id="112509"/>
    <lineage>
        <taxon>Eukaryota</taxon>
        <taxon>Viridiplantae</taxon>
        <taxon>Streptophyta</taxon>
        <taxon>Embryophyta</taxon>
        <taxon>Tracheophyta</taxon>
        <taxon>Spermatophyta</taxon>
        <taxon>Magnoliopsida</taxon>
        <taxon>Liliopsida</taxon>
        <taxon>Poales</taxon>
        <taxon>Poaceae</taxon>
        <taxon>BOP clade</taxon>
        <taxon>Pooideae</taxon>
        <taxon>Triticodae</taxon>
        <taxon>Triticeae</taxon>
        <taxon>Hordeinae</taxon>
        <taxon>Hordeum</taxon>
    </lineage>
</organism>
<accession>A0A8I6WNL3</accession>
<name>A0A8I6WNL3_HORVV</name>
<dbReference type="EnsemblPlants" id="HORVU.MOREX.r3.2HG0110910.1">
    <property type="protein sequence ID" value="HORVU.MOREX.r3.2HG0110910.1"/>
    <property type="gene ID" value="HORVU.MOREX.r3.2HG0110910"/>
</dbReference>
<dbReference type="InterPro" id="IPR055302">
    <property type="entry name" value="F-box_dom-containing"/>
</dbReference>
<dbReference type="InterPro" id="IPR032675">
    <property type="entry name" value="LRR_dom_sf"/>
</dbReference>
<evidence type="ECO:0000313" key="2">
    <source>
        <dbReference type="EnsemblPlants" id="HORVU.MOREX.r3.2HG0110910.1"/>
    </source>
</evidence>
<gene>
    <name evidence="2" type="primary">LOC123425219</name>
</gene>
<keyword evidence="3" id="KW-1185">Reference proteome</keyword>
<dbReference type="Gene3D" id="3.80.10.10">
    <property type="entry name" value="Ribonuclease Inhibitor"/>
    <property type="match status" value="1"/>
</dbReference>
<reference evidence="2" key="3">
    <citation type="submission" date="2022-01" db="UniProtKB">
        <authorList>
            <consortium name="EnsemblPlants"/>
        </authorList>
    </citation>
    <scope>IDENTIFICATION</scope>
    <source>
        <strain evidence="2">subsp. vulgare</strain>
    </source>
</reference>
<dbReference type="Proteomes" id="UP000011116">
    <property type="component" value="Chromosome 2H"/>
</dbReference>
<dbReference type="CDD" id="cd22160">
    <property type="entry name" value="F-box_AtFBL13-like"/>
    <property type="match status" value="1"/>
</dbReference>
<dbReference type="PANTHER" id="PTHR32141:SF97">
    <property type="entry name" value="OS04G0231400 PROTEIN"/>
    <property type="match status" value="1"/>
</dbReference>
<evidence type="ECO:0000259" key="1">
    <source>
        <dbReference type="Pfam" id="PF00646"/>
    </source>
</evidence>
<reference evidence="3" key="1">
    <citation type="journal article" date="2012" name="Nature">
        <title>A physical, genetic and functional sequence assembly of the barley genome.</title>
        <authorList>
            <consortium name="The International Barley Genome Sequencing Consortium"/>
            <person name="Mayer K.F."/>
            <person name="Waugh R."/>
            <person name="Brown J.W."/>
            <person name="Schulman A."/>
            <person name="Langridge P."/>
            <person name="Platzer M."/>
            <person name="Fincher G.B."/>
            <person name="Muehlbauer G.J."/>
            <person name="Sato K."/>
            <person name="Close T.J."/>
            <person name="Wise R.P."/>
            <person name="Stein N."/>
        </authorList>
    </citation>
    <scope>NUCLEOTIDE SEQUENCE [LARGE SCALE GENOMIC DNA]</scope>
    <source>
        <strain evidence="3">cv. Morex</strain>
    </source>
</reference>
<dbReference type="SUPFAM" id="SSF81383">
    <property type="entry name" value="F-box domain"/>
    <property type="match status" value="1"/>
</dbReference>
<dbReference type="AlphaFoldDB" id="A0A8I6WNL3"/>
<feature type="domain" description="F-box" evidence="1">
    <location>
        <begin position="7"/>
        <end position="43"/>
    </location>
</feature>
<proteinExistence type="predicted"/>
<sequence length="534" mass="60090">MAAADRFSGLSDDMLVSVISFLSTKDAACTSVLSRRWRSLWLSTDALNLDSRSYRGLGASQLTDRFFSDAGAALRAAGRCPVRKLSLFVEGPSDMYCDEVMSATVITSASTWGCSDLLVALLAAEELRRIEELRLGFCSGERLLLYLYDLDLGVLPGNTLRVLDLACTRINLPRPPSATVLLPRLSVLRLHKCSSRMKDLEDFIRDLPCLGSLHIDSHDFLSSLDTRDGRFTLHCPSVTTVKLADLGFGTDKVIELDAPCLRNFKYDGGLLDFSMKSPTPELAQVELAITPRPCRYNETEKPWFGAFWRIIRKFQHAKILKLKVPNIYGIAVTKDAEHEHLVMLLSLERLELEGPCDQGRRNDTATAVANLLQCCPMIQDLQIRIVNQNRYGVVTKDVVPPHFDVSLDLFKRRYTKEIMAMIDGDTGRSLDVPELPGLSGFEFNCLRNHLKNVKLEFVFKEMNSFEVSFAKFLAENCMPVTVLQIVDGKRNFLSHINRMVERWRANAVEQRKQIEHDSAELSRQRGKGNIIPVA</sequence>
<dbReference type="InterPro" id="IPR001810">
    <property type="entry name" value="F-box_dom"/>
</dbReference>
<dbReference type="PANTHER" id="PTHR32141">
    <property type="match status" value="1"/>
</dbReference>
<protein>
    <recommendedName>
        <fullName evidence="1">F-box domain-containing protein</fullName>
    </recommendedName>
</protein>